<dbReference type="InterPro" id="IPR013320">
    <property type="entry name" value="ConA-like_dom_sf"/>
</dbReference>
<accession>B9XR24</accession>
<dbReference type="STRING" id="320771.Cflav_PD0782"/>
<organism evidence="4 5">
    <name type="scientific">Pedosphaera parvula (strain Ellin514)</name>
    <dbReference type="NCBI Taxonomy" id="320771"/>
    <lineage>
        <taxon>Bacteria</taxon>
        <taxon>Pseudomonadati</taxon>
        <taxon>Verrucomicrobiota</taxon>
        <taxon>Pedosphaerae</taxon>
        <taxon>Pedosphaerales</taxon>
        <taxon>Pedosphaeraceae</taxon>
        <taxon>Pedosphaera</taxon>
    </lineage>
</organism>
<dbReference type="EMBL" id="ABOX02000059">
    <property type="protein sequence ID" value="EEF57720.1"/>
    <property type="molecule type" value="Genomic_DNA"/>
</dbReference>
<keyword evidence="1" id="KW-0732">Signal</keyword>
<gene>
    <name evidence="4" type="ORF">Cflav_PD0782</name>
</gene>
<evidence type="ECO:0000313" key="4">
    <source>
        <dbReference type="EMBL" id="EEF57720.1"/>
    </source>
</evidence>
<evidence type="ECO:0000256" key="1">
    <source>
        <dbReference type="ARBA" id="ARBA00022729"/>
    </source>
</evidence>
<name>B9XR24_PEDPL</name>
<sequence>MLTAFANSTASAQINLVQVRDITTPPSQPINGGYSAAVLSDHPLAYYRLNEQGPLLPDISTNSGSLGVAGNATNFPGAGHQIAGAIAGDLNTAMTFSAIDTNSDDGGVPVIIPYNSALNASSSFTIEAWLRPTEEGAGNAQCPLFNCQASTEDYGWDFYQRASDAGAGPQGFEFYMNDASGARVADAVGGTYTVGQWCHLVAVYNSSAATATLYVNGAQVAQSAGISGYVPNPSYPMSIGGYSDGSQNPFVGDIDEFAYYTSALSSAQVLAHYQNGTNASRSTPYKSLITSDGAVEYLRLDSPAVNVAVNAGTLGSLANGVDSNTGNPVSGPAAPLFPGFESPGTNLAEFFDGTSDYVELLNPPGLNFTGPITLEAWIQPAATQHTAGDIIAHGHNHDATAEVVLRVNDTTSYQISSYDGINNYGASAPIPAQDLGNGNWVHLVGTYDGASWNLYRNGVLVGSSGADVGSLPVPNASWAIGARGRWKYASGYPINGLDRQFTGAIDEVAIYDHSLTPDRVQAHYNESLQGLKLSISGGQVTLTWVLGTLVSSTSVTGPYAPVSGATSPYQPTLSAGPHFYRLKY</sequence>
<dbReference type="Pfam" id="PF13385">
    <property type="entry name" value="Laminin_G_3"/>
    <property type="match status" value="2"/>
</dbReference>
<keyword evidence="5" id="KW-1185">Reference proteome</keyword>
<dbReference type="PANTHER" id="PTHR47635:SF2">
    <property type="entry name" value="LAMG-LIKE JELLYROLL FOLD DOMAIN-CONTAINING PROTEIN"/>
    <property type="match status" value="1"/>
</dbReference>
<evidence type="ECO:0000256" key="2">
    <source>
        <dbReference type="ARBA" id="ARBA00023157"/>
    </source>
</evidence>
<feature type="domain" description="LamG-like jellyroll fold" evidence="3">
    <location>
        <begin position="370"/>
        <end position="518"/>
    </location>
</feature>
<dbReference type="Proteomes" id="UP000003688">
    <property type="component" value="Unassembled WGS sequence"/>
</dbReference>
<dbReference type="InterPro" id="IPR006558">
    <property type="entry name" value="LamG-like"/>
</dbReference>
<evidence type="ECO:0000313" key="5">
    <source>
        <dbReference type="Proteomes" id="UP000003688"/>
    </source>
</evidence>
<dbReference type="SUPFAM" id="SSF49899">
    <property type="entry name" value="Concanavalin A-like lectins/glucanases"/>
    <property type="match status" value="2"/>
</dbReference>
<dbReference type="Gene3D" id="2.60.120.200">
    <property type="match status" value="2"/>
</dbReference>
<protein>
    <submittedName>
        <fullName evidence="4">LamG domain protein jellyroll fold domain protein</fullName>
    </submittedName>
</protein>
<comment type="caution">
    <text evidence="4">The sequence shown here is derived from an EMBL/GenBank/DDBJ whole genome shotgun (WGS) entry which is preliminary data.</text>
</comment>
<dbReference type="AlphaFoldDB" id="B9XR24"/>
<dbReference type="SMART" id="SM00560">
    <property type="entry name" value="LamGL"/>
    <property type="match status" value="2"/>
</dbReference>
<dbReference type="PANTHER" id="PTHR47635">
    <property type="entry name" value="CUB DOMAIN-CONTAINING PROTEIN"/>
    <property type="match status" value="1"/>
</dbReference>
<reference evidence="4 5" key="1">
    <citation type="journal article" date="2011" name="J. Bacteriol.">
        <title>Genome sequence of 'Pedosphaera parvula' Ellin514, an aerobic Verrucomicrobial isolate from pasture soil.</title>
        <authorList>
            <person name="Kant R."/>
            <person name="van Passel M.W."/>
            <person name="Sangwan P."/>
            <person name="Palva A."/>
            <person name="Lucas S."/>
            <person name="Copeland A."/>
            <person name="Lapidus A."/>
            <person name="Glavina Del Rio T."/>
            <person name="Dalin E."/>
            <person name="Tice H."/>
            <person name="Bruce D."/>
            <person name="Goodwin L."/>
            <person name="Pitluck S."/>
            <person name="Chertkov O."/>
            <person name="Larimer F.W."/>
            <person name="Land M.L."/>
            <person name="Hauser L."/>
            <person name="Brettin T.S."/>
            <person name="Detter J.C."/>
            <person name="Han S."/>
            <person name="de Vos W.M."/>
            <person name="Janssen P.H."/>
            <person name="Smidt H."/>
        </authorList>
    </citation>
    <scope>NUCLEOTIDE SEQUENCE [LARGE SCALE GENOMIC DNA]</scope>
    <source>
        <strain evidence="4 5">Ellin514</strain>
    </source>
</reference>
<keyword evidence="2" id="KW-1015">Disulfide bond</keyword>
<feature type="domain" description="LamG-like jellyroll fold" evidence="3">
    <location>
        <begin position="122"/>
        <end position="267"/>
    </location>
</feature>
<evidence type="ECO:0000259" key="3">
    <source>
        <dbReference type="SMART" id="SM00560"/>
    </source>
</evidence>
<proteinExistence type="predicted"/>